<reference evidence="1" key="1">
    <citation type="submission" date="2018-01" db="EMBL/GenBank/DDBJ databases">
        <authorList>
            <person name="Krukenberg V."/>
        </authorList>
    </citation>
    <scope>NUCLEOTIDE SEQUENCE</scope>
    <source>
        <strain evidence="1">E20ANME2</strain>
    </source>
</reference>
<organism evidence="1 2">
    <name type="scientific">Candidatus Methanogaster sp</name>
    <dbReference type="NCBI Taxonomy" id="3386292"/>
    <lineage>
        <taxon>Archaea</taxon>
        <taxon>Methanobacteriati</taxon>
        <taxon>Methanobacteriota</taxon>
        <taxon>Stenosarchaea group</taxon>
        <taxon>Methanomicrobia</taxon>
        <taxon>Methanosarcinales</taxon>
        <taxon>ANME-2 cluster</taxon>
        <taxon>Candidatus Methanogasteraceae</taxon>
        <taxon>Candidatus Methanogaster</taxon>
    </lineage>
</organism>
<proteinExistence type="predicted"/>
<sequence>MCYISLIIEKPLAETIFVTAAQCVATIIGIVGMFIIFRVEQWKGEKWRVEDRLNELNRHPETPGPIESTRIRLKELEDHPPFCKTRLLTFIIPNIATIVTAMICLLMLNGCADIVSAIPAVVVLLLLSLSVLLTVYIIYDMTKLK</sequence>
<protein>
    <submittedName>
        <fullName evidence="1">Uncharacterized protein</fullName>
    </submittedName>
</protein>
<gene>
    <name evidence="1" type="ORF">C4B59_03180</name>
</gene>
<dbReference type="Proteomes" id="UP000248329">
    <property type="component" value="Unassembled WGS sequence"/>
</dbReference>
<accession>A0AC61L5D3</accession>
<comment type="caution">
    <text evidence="1">The sequence shown here is derived from an EMBL/GenBank/DDBJ whole genome shotgun (WGS) entry which is preliminary data.</text>
</comment>
<name>A0AC61L5D3_9EURY</name>
<evidence type="ECO:0000313" key="1">
    <source>
        <dbReference type="EMBL" id="PXF61568.1"/>
    </source>
</evidence>
<evidence type="ECO:0000313" key="2">
    <source>
        <dbReference type="Proteomes" id="UP000248329"/>
    </source>
</evidence>
<dbReference type="EMBL" id="PQXF01000004">
    <property type="protein sequence ID" value="PXF61568.1"/>
    <property type="molecule type" value="Genomic_DNA"/>
</dbReference>